<dbReference type="AlphaFoldDB" id="A0A165QNL0"/>
<accession>A0A165QNL0</accession>
<reference evidence="2 3" key="1">
    <citation type="journal article" date="2016" name="Mol. Biol. Evol.">
        <title>Comparative Genomics of Early-Diverging Mushroom-Forming Fungi Provides Insights into the Origins of Lignocellulose Decay Capabilities.</title>
        <authorList>
            <person name="Nagy L.G."/>
            <person name="Riley R."/>
            <person name="Tritt A."/>
            <person name="Adam C."/>
            <person name="Daum C."/>
            <person name="Floudas D."/>
            <person name="Sun H."/>
            <person name="Yadav J.S."/>
            <person name="Pangilinan J."/>
            <person name="Larsson K.H."/>
            <person name="Matsuura K."/>
            <person name="Barry K."/>
            <person name="Labutti K."/>
            <person name="Kuo R."/>
            <person name="Ohm R.A."/>
            <person name="Bhattacharya S.S."/>
            <person name="Shirouzu T."/>
            <person name="Yoshinaga Y."/>
            <person name="Martin F.M."/>
            <person name="Grigoriev I.V."/>
            <person name="Hibbett D.S."/>
        </authorList>
    </citation>
    <scope>NUCLEOTIDE SEQUENCE [LARGE SCALE GENOMIC DNA]</scope>
    <source>
        <strain evidence="2 3">HHB14362 ss-1</strain>
    </source>
</reference>
<gene>
    <name evidence="2" type="ORF">NEOLEDRAFT_1137682</name>
</gene>
<keyword evidence="1" id="KW-1133">Transmembrane helix</keyword>
<keyword evidence="1" id="KW-0472">Membrane</keyword>
<dbReference type="EMBL" id="KV425593">
    <property type="protein sequence ID" value="KZT22665.1"/>
    <property type="molecule type" value="Genomic_DNA"/>
</dbReference>
<keyword evidence="1" id="KW-0812">Transmembrane</keyword>
<evidence type="ECO:0000256" key="1">
    <source>
        <dbReference type="SAM" id="Phobius"/>
    </source>
</evidence>
<protein>
    <submittedName>
        <fullName evidence="2">Uncharacterized protein</fullName>
    </submittedName>
</protein>
<dbReference type="Proteomes" id="UP000076761">
    <property type="component" value="Unassembled WGS sequence"/>
</dbReference>
<evidence type="ECO:0000313" key="2">
    <source>
        <dbReference type="EMBL" id="KZT22665.1"/>
    </source>
</evidence>
<name>A0A165QNL0_9AGAM</name>
<evidence type="ECO:0000313" key="3">
    <source>
        <dbReference type="Proteomes" id="UP000076761"/>
    </source>
</evidence>
<sequence length="67" mass="7419">MLCECRAAEDRQLDLLLIIHLVDLVAGIAFIFLATVLPLVCFENGTWAMRRLQSISRTTHSDAGAMS</sequence>
<dbReference type="InParanoid" id="A0A165QNL0"/>
<feature type="transmembrane region" description="Helical" evidence="1">
    <location>
        <begin position="17"/>
        <end position="42"/>
    </location>
</feature>
<keyword evidence="3" id="KW-1185">Reference proteome</keyword>
<organism evidence="2 3">
    <name type="scientific">Neolentinus lepideus HHB14362 ss-1</name>
    <dbReference type="NCBI Taxonomy" id="1314782"/>
    <lineage>
        <taxon>Eukaryota</taxon>
        <taxon>Fungi</taxon>
        <taxon>Dikarya</taxon>
        <taxon>Basidiomycota</taxon>
        <taxon>Agaricomycotina</taxon>
        <taxon>Agaricomycetes</taxon>
        <taxon>Gloeophyllales</taxon>
        <taxon>Gloeophyllaceae</taxon>
        <taxon>Neolentinus</taxon>
    </lineage>
</organism>
<proteinExistence type="predicted"/>